<feature type="transmembrane region" description="Helical" evidence="1">
    <location>
        <begin position="6"/>
        <end position="27"/>
    </location>
</feature>
<comment type="caution">
    <text evidence="2">The sequence shown here is derived from an EMBL/GenBank/DDBJ whole genome shotgun (WGS) entry which is preliminary data.</text>
</comment>
<feature type="transmembrane region" description="Helical" evidence="1">
    <location>
        <begin position="39"/>
        <end position="58"/>
    </location>
</feature>
<dbReference type="Proteomes" id="UP001152523">
    <property type="component" value="Unassembled WGS sequence"/>
</dbReference>
<evidence type="ECO:0000313" key="3">
    <source>
        <dbReference type="Proteomes" id="UP001152523"/>
    </source>
</evidence>
<evidence type="ECO:0000256" key="1">
    <source>
        <dbReference type="SAM" id="Phobius"/>
    </source>
</evidence>
<proteinExistence type="predicted"/>
<protein>
    <submittedName>
        <fullName evidence="2">Uncharacterized protein</fullName>
    </submittedName>
</protein>
<keyword evidence="1" id="KW-1133">Transmembrane helix</keyword>
<dbReference type="EMBL" id="CAMAPF010000150">
    <property type="protein sequence ID" value="CAH9109093.1"/>
    <property type="molecule type" value="Genomic_DNA"/>
</dbReference>
<accession>A0AAV0DWA1</accession>
<keyword evidence="3" id="KW-1185">Reference proteome</keyword>
<sequence length="132" mass="15952">MLITLLLVWLWDDYNFIFIQLLHFTFMPIRCSLKCFNEFFCSYHGFFVFLLLCLYVSLKMASVEGRLWISAWDIEDQCVYASDVAHRTWWRLHDSMDESLRVSGLAEQRKIELEWDMIIGMWLGNWVYKMSI</sequence>
<gene>
    <name evidence="2" type="ORF">CEPIT_LOCUS18579</name>
</gene>
<evidence type="ECO:0000313" key="2">
    <source>
        <dbReference type="EMBL" id="CAH9109093.1"/>
    </source>
</evidence>
<dbReference type="AlphaFoldDB" id="A0AAV0DWA1"/>
<name>A0AAV0DWA1_9ASTE</name>
<keyword evidence="1" id="KW-0472">Membrane</keyword>
<keyword evidence="1" id="KW-0812">Transmembrane</keyword>
<reference evidence="2" key="1">
    <citation type="submission" date="2022-07" db="EMBL/GenBank/DDBJ databases">
        <authorList>
            <person name="Macas J."/>
            <person name="Novak P."/>
            <person name="Neumann P."/>
        </authorList>
    </citation>
    <scope>NUCLEOTIDE SEQUENCE</scope>
</reference>
<organism evidence="2 3">
    <name type="scientific">Cuscuta epithymum</name>
    <dbReference type="NCBI Taxonomy" id="186058"/>
    <lineage>
        <taxon>Eukaryota</taxon>
        <taxon>Viridiplantae</taxon>
        <taxon>Streptophyta</taxon>
        <taxon>Embryophyta</taxon>
        <taxon>Tracheophyta</taxon>
        <taxon>Spermatophyta</taxon>
        <taxon>Magnoliopsida</taxon>
        <taxon>eudicotyledons</taxon>
        <taxon>Gunneridae</taxon>
        <taxon>Pentapetalae</taxon>
        <taxon>asterids</taxon>
        <taxon>lamiids</taxon>
        <taxon>Solanales</taxon>
        <taxon>Convolvulaceae</taxon>
        <taxon>Cuscuteae</taxon>
        <taxon>Cuscuta</taxon>
        <taxon>Cuscuta subgen. Cuscuta</taxon>
    </lineage>
</organism>